<dbReference type="InterPro" id="IPR041688">
    <property type="entry name" value="PRTase_2"/>
</dbReference>
<feature type="domain" description="Orotate phosphoribosyltransferase-like" evidence="3">
    <location>
        <begin position="35"/>
        <end position="255"/>
    </location>
</feature>
<evidence type="ECO:0000313" key="4">
    <source>
        <dbReference type="EMBL" id="RID81806.1"/>
    </source>
</evidence>
<sequence>MVETIASKEIYHIMDGLTVEVNVLQNPYQFELSQLFQMATRINKRRSFLFVSKVLGKHLAVDPNIPLVVGKLLAMRYVELVHGVKDPRMPSVVHALQTKSRLSEVLADIEHRPILLDQPLTVMGFAETATALGHAVFSAFGEQAKYIHTTREQIQELTSVINFEEEHSHATSHRVYALDSAFFDDDSEVVLVDDEITTGKTAINIIRTMKEQYPQKTRFTVVSILDWRSQEHRERYEQLEEELNITIHTVALLDGMITVSREPVLSKENQSIYSSYLESTTSFLPSDNDVKTSEIKGITSISTDGTVNRSPYLLATGRFGLTRAEESLYSNELKAVAEYVKKQRKGSRTLVIGTGEFMYVPMKIAAQLGEGVFFQSTTRSPIYQRDIESYTIQQKFTFDSPENTGTTNFLYNIKPNQYDELIILVERMHSEDDIRSLVEELKRMNITTITVVMMTDICS</sequence>
<organism evidence="4 5">
    <name type="scientific">Peribacillus asahii</name>
    <dbReference type="NCBI Taxonomy" id="228899"/>
    <lineage>
        <taxon>Bacteria</taxon>
        <taxon>Bacillati</taxon>
        <taxon>Bacillota</taxon>
        <taxon>Bacilli</taxon>
        <taxon>Bacillales</taxon>
        <taxon>Bacillaceae</taxon>
        <taxon>Peribacillus</taxon>
    </lineage>
</organism>
<keyword evidence="1" id="KW-0175">Coiled coil</keyword>
<evidence type="ECO:0008006" key="6">
    <source>
        <dbReference type="Google" id="ProtNLM"/>
    </source>
</evidence>
<evidence type="ECO:0000259" key="2">
    <source>
        <dbReference type="Pfam" id="PF12500"/>
    </source>
</evidence>
<dbReference type="Pfam" id="PF12500">
    <property type="entry name" value="TRSP"/>
    <property type="match status" value="1"/>
</dbReference>
<dbReference type="PIRSF" id="PIRSF020967">
    <property type="entry name" value="UCP020967"/>
    <property type="match status" value="1"/>
</dbReference>
<dbReference type="Proteomes" id="UP000266016">
    <property type="component" value="Unassembled WGS sequence"/>
</dbReference>
<dbReference type="InterPro" id="IPR011214">
    <property type="entry name" value="UCP020967"/>
</dbReference>
<protein>
    <recommendedName>
        <fullName evidence="6">Adenine/guanine phosphoribosyltransferase</fullName>
    </recommendedName>
</protein>
<name>A0A398B1X3_9BACI</name>
<dbReference type="InterPro" id="IPR029057">
    <property type="entry name" value="PRTase-like"/>
</dbReference>
<dbReference type="EMBL" id="QWVS01000059">
    <property type="protein sequence ID" value="RID81806.1"/>
    <property type="molecule type" value="Genomic_DNA"/>
</dbReference>
<dbReference type="InterPro" id="IPR022537">
    <property type="entry name" value="TRSP_dom"/>
</dbReference>
<proteinExistence type="predicted"/>
<feature type="coiled-coil region" evidence="1">
    <location>
        <begin position="222"/>
        <end position="249"/>
    </location>
</feature>
<reference evidence="4 5" key="1">
    <citation type="submission" date="2018-08" db="EMBL/GenBank/DDBJ databases">
        <title>Bacillus jemisoniae sp. nov., Bacillus chryseoplanitiae sp. nov., Bacillus resnikiae sp. nov., and Bacillus frankliniae sp. nov., isolated from Viking spacecraft and associated surfaces.</title>
        <authorList>
            <person name="Seuylemezian A."/>
            <person name="Vaishampayan P."/>
        </authorList>
    </citation>
    <scope>NUCLEOTIDE SEQUENCE [LARGE SCALE GENOMIC DNA]</scope>
    <source>
        <strain evidence="4 5">MA001</strain>
    </source>
</reference>
<evidence type="ECO:0000313" key="5">
    <source>
        <dbReference type="Proteomes" id="UP000266016"/>
    </source>
</evidence>
<gene>
    <name evidence="4" type="ORF">D1953_19640</name>
</gene>
<dbReference type="Pfam" id="PF15609">
    <property type="entry name" value="PRTase_2"/>
    <property type="match status" value="1"/>
</dbReference>
<dbReference type="InterPro" id="IPR000836">
    <property type="entry name" value="PRTase_dom"/>
</dbReference>
<evidence type="ECO:0000259" key="3">
    <source>
        <dbReference type="Pfam" id="PF15609"/>
    </source>
</evidence>
<dbReference type="SUPFAM" id="SSF53271">
    <property type="entry name" value="PRTase-like"/>
    <property type="match status" value="1"/>
</dbReference>
<dbReference type="AlphaFoldDB" id="A0A398B1X3"/>
<feature type="domain" description="TRSP" evidence="2">
    <location>
        <begin position="316"/>
        <end position="441"/>
    </location>
</feature>
<accession>A0A398B1X3</accession>
<dbReference type="Gene3D" id="3.40.50.2020">
    <property type="match status" value="1"/>
</dbReference>
<comment type="caution">
    <text evidence="4">The sequence shown here is derived from an EMBL/GenBank/DDBJ whole genome shotgun (WGS) entry which is preliminary data.</text>
</comment>
<dbReference type="CDD" id="cd06223">
    <property type="entry name" value="PRTases_typeI"/>
    <property type="match status" value="1"/>
</dbReference>
<evidence type="ECO:0000256" key="1">
    <source>
        <dbReference type="SAM" id="Coils"/>
    </source>
</evidence>
<dbReference type="RefSeq" id="WP_119118845.1">
    <property type="nucleotide sequence ID" value="NZ_QWVS01000059.1"/>
</dbReference>
<keyword evidence="5" id="KW-1185">Reference proteome</keyword>